<evidence type="ECO:0008006" key="3">
    <source>
        <dbReference type="Google" id="ProtNLM"/>
    </source>
</evidence>
<proteinExistence type="predicted"/>
<organism evidence="1 2">
    <name type="scientific">Amycolatopsis ultiminotia</name>
    <dbReference type="NCBI Taxonomy" id="543629"/>
    <lineage>
        <taxon>Bacteria</taxon>
        <taxon>Bacillati</taxon>
        <taxon>Actinomycetota</taxon>
        <taxon>Actinomycetes</taxon>
        <taxon>Pseudonocardiales</taxon>
        <taxon>Pseudonocardiaceae</taxon>
        <taxon>Amycolatopsis</taxon>
    </lineage>
</organism>
<comment type="caution">
    <text evidence="1">The sequence shown here is derived from an EMBL/GenBank/DDBJ whole genome shotgun (WGS) entry which is preliminary data.</text>
</comment>
<keyword evidence="2" id="KW-1185">Reference proteome</keyword>
<sequence length="61" mass="6444">MSENVEGESVGVVEEIAVAEEREAAVRRLAEVLSPAAIESLVKDAETSRMGLDGPRACSTK</sequence>
<gene>
    <name evidence="1" type="ORF">GCM10022222_38450</name>
</gene>
<accession>A0ABP6WKS0</accession>
<dbReference type="EMBL" id="BAAAZN010000007">
    <property type="protein sequence ID" value="GAA3551213.1"/>
    <property type="molecule type" value="Genomic_DNA"/>
</dbReference>
<dbReference type="Proteomes" id="UP001500689">
    <property type="component" value="Unassembled WGS sequence"/>
</dbReference>
<evidence type="ECO:0000313" key="1">
    <source>
        <dbReference type="EMBL" id="GAA3551213.1"/>
    </source>
</evidence>
<reference evidence="2" key="1">
    <citation type="journal article" date="2019" name="Int. J. Syst. Evol. Microbiol.">
        <title>The Global Catalogue of Microorganisms (GCM) 10K type strain sequencing project: providing services to taxonomists for standard genome sequencing and annotation.</title>
        <authorList>
            <consortium name="The Broad Institute Genomics Platform"/>
            <consortium name="The Broad Institute Genome Sequencing Center for Infectious Disease"/>
            <person name="Wu L."/>
            <person name="Ma J."/>
        </authorList>
    </citation>
    <scope>NUCLEOTIDE SEQUENCE [LARGE SCALE GENOMIC DNA]</scope>
    <source>
        <strain evidence="2">JCM 16898</strain>
    </source>
</reference>
<name>A0ABP6WKS0_9PSEU</name>
<evidence type="ECO:0000313" key="2">
    <source>
        <dbReference type="Proteomes" id="UP001500689"/>
    </source>
</evidence>
<protein>
    <recommendedName>
        <fullName evidence="3">FXSXX-COOH protein</fullName>
    </recommendedName>
</protein>